<feature type="compositionally biased region" description="Basic and acidic residues" evidence="1">
    <location>
        <begin position="153"/>
        <end position="167"/>
    </location>
</feature>
<protein>
    <submittedName>
        <fullName evidence="2">Uncharacterized protein</fullName>
    </submittedName>
</protein>
<comment type="caution">
    <text evidence="2">The sequence shown here is derived from an EMBL/GenBank/DDBJ whole genome shotgun (WGS) entry which is preliminary data.</text>
</comment>
<reference evidence="2 3" key="1">
    <citation type="journal article" date="2021" name="Nat. Commun.">
        <title>Genetic determinants of endophytism in the Arabidopsis root mycobiome.</title>
        <authorList>
            <person name="Mesny F."/>
            <person name="Miyauchi S."/>
            <person name="Thiergart T."/>
            <person name="Pickel B."/>
            <person name="Atanasova L."/>
            <person name="Karlsson M."/>
            <person name="Huettel B."/>
            <person name="Barry K.W."/>
            <person name="Haridas S."/>
            <person name="Chen C."/>
            <person name="Bauer D."/>
            <person name="Andreopoulos W."/>
            <person name="Pangilinan J."/>
            <person name="LaButti K."/>
            <person name="Riley R."/>
            <person name="Lipzen A."/>
            <person name="Clum A."/>
            <person name="Drula E."/>
            <person name="Henrissat B."/>
            <person name="Kohler A."/>
            <person name="Grigoriev I.V."/>
            <person name="Martin F.M."/>
            <person name="Hacquard S."/>
        </authorList>
    </citation>
    <scope>NUCLEOTIDE SEQUENCE [LARGE SCALE GENOMIC DNA]</scope>
    <source>
        <strain evidence="2 3">MPI-SDFR-AT-0080</strain>
    </source>
</reference>
<dbReference type="EMBL" id="JAGTJR010000025">
    <property type="protein sequence ID" value="KAH7042675.1"/>
    <property type="molecule type" value="Genomic_DNA"/>
</dbReference>
<accession>A0ABQ8G268</accession>
<sequence length="201" mass="22461">MPKKRITKESNRQGIALRARKATGRTPHLLGGDIQADLLSALQSFTPVKAALTTPPPSSNQSYRIWRGQSPSPAHVRPRSPSTSSSGRDLFIGHRGAYSYPVTPEPVRGPTAYRGKQPVENPDDGHRSVRSVAAVPLGLSGGKRLSGSRRRRSSEGDRGHRRLECRTEHRRGKPCGQPPRRRWRKGRIITRHLQPRVRRQD</sequence>
<gene>
    <name evidence="2" type="ORF">B0J12DRAFT_205349</name>
</gene>
<evidence type="ECO:0000256" key="1">
    <source>
        <dbReference type="SAM" id="MobiDB-lite"/>
    </source>
</evidence>
<dbReference type="Proteomes" id="UP000774617">
    <property type="component" value="Unassembled WGS sequence"/>
</dbReference>
<feature type="compositionally biased region" description="Basic residues" evidence="1">
    <location>
        <begin position="168"/>
        <end position="201"/>
    </location>
</feature>
<evidence type="ECO:0000313" key="2">
    <source>
        <dbReference type="EMBL" id="KAH7042675.1"/>
    </source>
</evidence>
<name>A0ABQ8G268_9PEZI</name>
<evidence type="ECO:0000313" key="3">
    <source>
        <dbReference type="Proteomes" id="UP000774617"/>
    </source>
</evidence>
<proteinExistence type="predicted"/>
<organism evidence="2 3">
    <name type="scientific">Macrophomina phaseolina</name>
    <dbReference type="NCBI Taxonomy" id="35725"/>
    <lineage>
        <taxon>Eukaryota</taxon>
        <taxon>Fungi</taxon>
        <taxon>Dikarya</taxon>
        <taxon>Ascomycota</taxon>
        <taxon>Pezizomycotina</taxon>
        <taxon>Dothideomycetes</taxon>
        <taxon>Dothideomycetes incertae sedis</taxon>
        <taxon>Botryosphaeriales</taxon>
        <taxon>Botryosphaeriaceae</taxon>
        <taxon>Macrophomina</taxon>
    </lineage>
</organism>
<feature type="region of interest" description="Disordered" evidence="1">
    <location>
        <begin position="50"/>
        <end position="201"/>
    </location>
</feature>
<keyword evidence="3" id="KW-1185">Reference proteome</keyword>
<feature type="region of interest" description="Disordered" evidence="1">
    <location>
        <begin position="1"/>
        <end position="29"/>
    </location>
</feature>